<dbReference type="Gene3D" id="3.60.10.10">
    <property type="entry name" value="Endonuclease/exonuclease/phosphatase"/>
    <property type="match status" value="1"/>
</dbReference>
<proteinExistence type="predicted"/>
<reference evidence="2 3" key="1">
    <citation type="submission" date="2024-01" db="EMBL/GenBank/DDBJ databases">
        <title>A telomere-to-telomere, gap-free genome of sweet tea (Lithocarpus litseifolius).</title>
        <authorList>
            <person name="Zhou J."/>
        </authorList>
    </citation>
    <scope>NUCLEOTIDE SEQUENCE [LARGE SCALE GENOMIC DNA]</scope>
    <source>
        <strain evidence="2">Zhou-2022a</strain>
        <tissue evidence="2">Leaf</tissue>
    </source>
</reference>
<keyword evidence="3" id="KW-1185">Reference proteome</keyword>
<evidence type="ECO:0000313" key="2">
    <source>
        <dbReference type="EMBL" id="KAK9990720.1"/>
    </source>
</evidence>
<dbReference type="InterPro" id="IPR052343">
    <property type="entry name" value="Retrotransposon-Effector_Assoc"/>
</dbReference>
<sequence length="819" mass="94400">MWKAGVSIKEVDFDKNLIAVKVFDSVTDWLLVGFYGPPYYFKKKKAWGNLFALLESHQGPWACIGDFNCILNEDEQVEGCKGSSSAINYLKELLFEFNVVDLGYSRNKFTWAKDHAPIMLDTNPSDTFAHRPFRFEAVWLRDDRCRPVIEKAWNIDVSRFEFTKLYKRQAATRDALRKWNKEPSRINEVAEQALQTELSEWLIRSEDLWRQKSRELWLKLGDKNSRFFHLSTIIRRMKNNVDAIKKEDGTWIYESNQIRKLFRDTFIELFKEEEISFPEHLEHLVLPCITEDENDVLEKIPSPEEIKAVLFEMQDLKAPGPDGFPALFYKQLWPTVGNDLVKAVTSFFTRGTMPKEVNCSLIVLIPKISNPTSVNHFRPISLCNVVYKIISKLLVAKLRHLLDKIISPTQSAFIPNRWISENQIVVQEILHSFKSRKTKPGLMAVKLDLQKAYDRVNWKFIQAILLHLGFNEVFTSWVTACVSSVSFEVLVNGGKTECFKPCRGLRQRDPLSPYLFILGQEILSRLIDHELKLKNINGIKTSISGPTITHVMYVDDIVLFLKASRKDAACLVRTLDKYCRWSGQYINMKKSGVFFSKHTQSQTKSIPNKVCDRLDSLTRRFWWKPNQSEGRYIAWKAWDSLCCPRSVGGLGFKKAKNINSVLLAKLAWMIASKRDSLCMRILRAKYKVKEDWLRAEAKKTRPLSGKQLKRQGQLSSKAHVTSLEMANLWTFGATPGYHGSKDLFQLQNMKLHPRQPSKFRISLIMTYIAGRHLLSMISLFPAVPKPFSPSPFTRGLTQISSCGFQTLKVVSLLNLLTKS</sequence>
<organism evidence="2 3">
    <name type="scientific">Lithocarpus litseifolius</name>
    <dbReference type="NCBI Taxonomy" id="425828"/>
    <lineage>
        <taxon>Eukaryota</taxon>
        <taxon>Viridiplantae</taxon>
        <taxon>Streptophyta</taxon>
        <taxon>Embryophyta</taxon>
        <taxon>Tracheophyta</taxon>
        <taxon>Spermatophyta</taxon>
        <taxon>Magnoliopsida</taxon>
        <taxon>eudicotyledons</taxon>
        <taxon>Gunneridae</taxon>
        <taxon>Pentapetalae</taxon>
        <taxon>rosids</taxon>
        <taxon>fabids</taxon>
        <taxon>Fagales</taxon>
        <taxon>Fagaceae</taxon>
        <taxon>Lithocarpus</taxon>
    </lineage>
</organism>
<dbReference type="PROSITE" id="PS50878">
    <property type="entry name" value="RT_POL"/>
    <property type="match status" value="1"/>
</dbReference>
<dbReference type="SUPFAM" id="SSF56672">
    <property type="entry name" value="DNA/RNA polymerases"/>
    <property type="match status" value="1"/>
</dbReference>
<dbReference type="PANTHER" id="PTHR46890:SF48">
    <property type="entry name" value="RNA-DIRECTED DNA POLYMERASE"/>
    <property type="match status" value="1"/>
</dbReference>
<dbReference type="CDD" id="cd01650">
    <property type="entry name" value="RT_nLTR_like"/>
    <property type="match status" value="1"/>
</dbReference>
<dbReference type="SUPFAM" id="SSF56219">
    <property type="entry name" value="DNase I-like"/>
    <property type="match status" value="1"/>
</dbReference>
<dbReference type="Pfam" id="PF00078">
    <property type="entry name" value="RVT_1"/>
    <property type="match status" value="1"/>
</dbReference>
<gene>
    <name evidence="2" type="ORF">SO802_025705</name>
</gene>
<evidence type="ECO:0000313" key="3">
    <source>
        <dbReference type="Proteomes" id="UP001459277"/>
    </source>
</evidence>
<accession>A0AAW2C308</accession>
<dbReference type="InterPro" id="IPR036691">
    <property type="entry name" value="Endo/exonu/phosph_ase_sf"/>
</dbReference>
<dbReference type="Proteomes" id="UP001459277">
    <property type="component" value="Unassembled WGS sequence"/>
</dbReference>
<dbReference type="InterPro" id="IPR043502">
    <property type="entry name" value="DNA/RNA_pol_sf"/>
</dbReference>
<dbReference type="EMBL" id="JAZDWU010000009">
    <property type="protein sequence ID" value="KAK9990720.1"/>
    <property type="molecule type" value="Genomic_DNA"/>
</dbReference>
<comment type="caution">
    <text evidence="2">The sequence shown here is derived from an EMBL/GenBank/DDBJ whole genome shotgun (WGS) entry which is preliminary data.</text>
</comment>
<dbReference type="InterPro" id="IPR000477">
    <property type="entry name" value="RT_dom"/>
</dbReference>
<evidence type="ECO:0000259" key="1">
    <source>
        <dbReference type="PROSITE" id="PS50878"/>
    </source>
</evidence>
<feature type="domain" description="Reverse transcriptase" evidence="1">
    <location>
        <begin position="346"/>
        <end position="637"/>
    </location>
</feature>
<protein>
    <recommendedName>
        <fullName evidence="1">Reverse transcriptase domain-containing protein</fullName>
    </recommendedName>
</protein>
<name>A0AAW2C308_9ROSI</name>
<dbReference type="AlphaFoldDB" id="A0AAW2C308"/>
<dbReference type="PANTHER" id="PTHR46890">
    <property type="entry name" value="NON-LTR RETROLELEMENT REVERSE TRANSCRIPTASE-LIKE PROTEIN-RELATED"/>
    <property type="match status" value="1"/>
</dbReference>